<dbReference type="HOGENOM" id="CLU_2160782_0_0_1"/>
<dbReference type="AlphaFoldDB" id="R7T763"/>
<dbReference type="EMBL" id="AMQN01032679">
    <property type="status" value="NOT_ANNOTATED_CDS"/>
    <property type="molecule type" value="Genomic_DNA"/>
</dbReference>
<dbReference type="EMBL" id="AMQN01032680">
    <property type="status" value="NOT_ANNOTATED_CDS"/>
    <property type="molecule type" value="Genomic_DNA"/>
</dbReference>
<reference evidence="5" key="1">
    <citation type="submission" date="2012-12" db="EMBL/GenBank/DDBJ databases">
        <authorList>
            <person name="Hellsten U."/>
            <person name="Grimwood J."/>
            <person name="Chapman J.A."/>
            <person name="Shapiro H."/>
            <person name="Aerts A."/>
            <person name="Otillar R.P."/>
            <person name="Terry A.Y."/>
            <person name="Boore J.L."/>
            <person name="Simakov O."/>
            <person name="Marletaz F."/>
            <person name="Cho S.-J."/>
            <person name="Edsinger-Gonzales E."/>
            <person name="Havlak P."/>
            <person name="Kuo D.-H."/>
            <person name="Larsson T."/>
            <person name="Lv J."/>
            <person name="Arendt D."/>
            <person name="Savage R."/>
            <person name="Osoegawa K."/>
            <person name="de Jong P."/>
            <person name="Lindberg D.R."/>
            <person name="Seaver E.C."/>
            <person name="Weisblat D.A."/>
            <person name="Putnam N.H."/>
            <person name="Grigoriev I.V."/>
            <person name="Rokhsar D.S."/>
        </authorList>
    </citation>
    <scope>NUCLEOTIDE SEQUENCE</scope>
    <source>
        <strain evidence="5">I ESC-2004</strain>
    </source>
</reference>
<dbReference type="EMBL" id="KB311366">
    <property type="protein sequence ID" value="ELT89425.1"/>
    <property type="molecule type" value="Genomic_DNA"/>
</dbReference>
<reference evidence="4" key="3">
    <citation type="submission" date="2015-06" db="UniProtKB">
        <authorList>
            <consortium name="EnsemblMetazoa"/>
        </authorList>
    </citation>
    <scope>IDENTIFICATION</scope>
</reference>
<name>R7T763_CAPTE</name>
<accession>R7T763</accession>
<gene>
    <name evidence="3" type="ORF">CAPTEDRAFT_214973</name>
</gene>
<keyword evidence="2" id="KW-0472">Membrane</keyword>
<evidence type="ECO:0000256" key="1">
    <source>
        <dbReference type="SAM" id="MobiDB-lite"/>
    </source>
</evidence>
<evidence type="ECO:0000313" key="3">
    <source>
        <dbReference type="EMBL" id="ELT89425.1"/>
    </source>
</evidence>
<proteinExistence type="predicted"/>
<keyword evidence="2" id="KW-1133">Transmembrane helix</keyword>
<evidence type="ECO:0000313" key="4">
    <source>
        <dbReference type="EnsemblMetazoa" id="CapteP214973"/>
    </source>
</evidence>
<protein>
    <submittedName>
        <fullName evidence="3 4">Uncharacterized protein</fullName>
    </submittedName>
</protein>
<evidence type="ECO:0000313" key="5">
    <source>
        <dbReference type="Proteomes" id="UP000014760"/>
    </source>
</evidence>
<keyword evidence="5" id="KW-1185">Reference proteome</keyword>
<feature type="transmembrane region" description="Helical" evidence="2">
    <location>
        <begin position="21"/>
        <end position="43"/>
    </location>
</feature>
<organism evidence="3">
    <name type="scientific">Capitella teleta</name>
    <name type="common">Polychaete worm</name>
    <dbReference type="NCBI Taxonomy" id="283909"/>
    <lineage>
        <taxon>Eukaryota</taxon>
        <taxon>Metazoa</taxon>
        <taxon>Spiralia</taxon>
        <taxon>Lophotrochozoa</taxon>
        <taxon>Annelida</taxon>
        <taxon>Polychaeta</taxon>
        <taxon>Sedentaria</taxon>
        <taxon>Scolecida</taxon>
        <taxon>Capitellidae</taxon>
        <taxon>Capitella</taxon>
    </lineage>
</organism>
<feature type="region of interest" description="Disordered" evidence="1">
    <location>
        <begin position="91"/>
        <end position="111"/>
    </location>
</feature>
<sequence>MTCSSKLKRQEKREHPRTINMHLGLQVYLWVLAVLSLHLEIIYSSEIHGFLLRKGSYSARERKNLEETVNAAKPSLALISLKDEVKRTMTLEKHRHESSASHTAAAATDNG</sequence>
<reference evidence="3 5" key="2">
    <citation type="journal article" date="2013" name="Nature">
        <title>Insights into bilaterian evolution from three spiralian genomes.</title>
        <authorList>
            <person name="Simakov O."/>
            <person name="Marletaz F."/>
            <person name="Cho S.J."/>
            <person name="Edsinger-Gonzales E."/>
            <person name="Havlak P."/>
            <person name="Hellsten U."/>
            <person name="Kuo D.H."/>
            <person name="Larsson T."/>
            <person name="Lv J."/>
            <person name="Arendt D."/>
            <person name="Savage R."/>
            <person name="Osoegawa K."/>
            <person name="de Jong P."/>
            <person name="Grimwood J."/>
            <person name="Chapman J.A."/>
            <person name="Shapiro H."/>
            <person name="Aerts A."/>
            <person name="Otillar R.P."/>
            <person name="Terry A.Y."/>
            <person name="Boore J.L."/>
            <person name="Grigoriev I.V."/>
            <person name="Lindberg D.R."/>
            <person name="Seaver E.C."/>
            <person name="Weisblat D.A."/>
            <person name="Putnam N.H."/>
            <person name="Rokhsar D.S."/>
        </authorList>
    </citation>
    <scope>NUCLEOTIDE SEQUENCE</scope>
    <source>
        <strain evidence="3 5">I ESC-2004</strain>
    </source>
</reference>
<evidence type="ECO:0000256" key="2">
    <source>
        <dbReference type="SAM" id="Phobius"/>
    </source>
</evidence>
<keyword evidence="2" id="KW-0812">Transmembrane</keyword>
<dbReference type="EnsemblMetazoa" id="CapteT214973">
    <property type="protein sequence ID" value="CapteP214973"/>
    <property type="gene ID" value="CapteG214973"/>
</dbReference>
<feature type="compositionally biased region" description="Low complexity" evidence="1">
    <location>
        <begin position="100"/>
        <end position="111"/>
    </location>
</feature>
<dbReference type="Proteomes" id="UP000014760">
    <property type="component" value="Unassembled WGS sequence"/>
</dbReference>